<reference evidence="1" key="2">
    <citation type="submission" date="2021-04" db="EMBL/GenBank/DDBJ databases">
        <authorList>
            <person name="Gilroy R."/>
        </authorList>
    </citation>
    <scope>NUCLEOTIDE SEQUENCE</scope>
    <source>
        <strain evidence="1">Gambia16-930</strain>
    </source>
</reference>
<sequence length="114" mass="13324">MKYGFLKKNTVSFKRWSRKAYAVLLSLNREIVIAHVSFDIADYSLRKNGIRVFLSESDSDYRKERYSNDLMKCIAFYGKYDTVSKEDGIKTYFSNNGKVDDGFSRLSSTFFCFI</sequence>
<dbReference type="Proteomes" id="UP000824267">
    <property type="component" value="Unassembled WGS sequence"/>
</dbReference>
<evidence type="ECO:0000313" key="2">
    <source>
        <dbReference type="Proteomes" id="UP000824267"/>
    </source>
</evidence>
<comment type="caution">
    <text evidence="1">The sequence shown here is derived from an EMBL/GenBank/DDBJ whole genome shotgun (WGS) entry which is preliminary data.</text>
</comment>
<reference evidence="1" key="1">
    <citation type="journal article" date="2021" name="PeerJ">
        <title>Extensive microbial diversity within the chicken gut microbiome revealed by metagenomics and culture.</title>
        <authorList>
            <person name="Gilroy R."/>
            <person name="Ravi A."/>
            <person name="Getino M."/>
            <person name="Pursley I."/>
            <person name="Horton D.L."/>
            <person name="Alikhan N.F."/>
            <person name="Baker D."/>
            <person name="Gharbi K."/>
            <person name="Hall N."/>
            <person name="Watson M."/>
            <person name="Adriaenssens E.M."/>
            <person name="Foster-Nyarko E."/>
            <person name="Jarju S."/>
            <person name="Secka A."/>
            <person name="Antonio M."/>
            <person name="Oren A."/>
            <person name="Chaudhuri R.R."/>
            <person name="La Ragione R."/>
            <person name="Hildebrand F."/>
            <person name="Pallen M.J."/>
        </authorList>
    </citation>
    <scope>NUCLEOTIDE SEQUENCE</scope>
    <source>
        <strain evidence="1">Gambia16-930</strain>
    </source>
</reference>
<protein>
    <submittedName>
        <fullName evidence="1">Uncharacterized protein</fullName>
    </submittedName>
</protein>
<gene>
    <name evidence="1" type="ORF">IAC47_02550</name>
</gene>
<evidence type="ECO:0000313" key="1">
    <source>
        <dbReference type="EMBL" id="HIW87136.1"/>
    </source>
</evidence>
<organism evidence="1 2">
    <name type="scientific">Candidatus Onthomorpha intestinigallinarum</name>
    <dbReference type="NCBI Taxonomy" id="2840880"/>
    <lineage>
        <taxon>Bacteria</taxon>
        <taxon>Pseudomonadati</taxon>
        <taxon>Bacteroidota</taxon>
        <taxon>Bacteroidia</taxon>
        <taxon>Bacteroidales</taxon>
        <taxon>Candidatus Onthomorpha</taxon>
    </lineage>
</organism>
<accession>A0A9D1UHT2</accession>
<proteinExistence type="predicted"/>
<dbReference type="AlphaFoldDB" id="A0A9D1UHT2"/>
<dbReference type="EMBL" id="DXGG01000085">
    <property type="protein sequence ID" value="HIW87136.1"/>
    <property type="molecule type" value="Genomic_DNA"/>
</dbReference>
<name>A0A9D1UHT2_9BACT</name>